<comment type="caution">
    <text evidence="2">The sequence shown here is derived from an EMBL/GenBank/DDBJ whole genome shotgun (WGS) entry which is preliminary data.</text>
</comment>
<dbReference type="EMBL" id="LHPG02000022">
    <property type="protein sequence ID" value="PRW20619.1"/>
    <property type="molecule type" value="Genomic_DNA"/>
</dbReference>
<gene>
    <name evidence="2" type="ORF">C2E21_8870</name>
</gene>
<evidence type="ECO:0000313" key="2">
    <source>
        <dbReference type="EMBL" id="PRW20619.1"/>
    </source>
</evidence>
<sequence>MAPHGYCARQRQGADGKPCLELAEDAGVPEGMIRLELEGEMLEVPVDICSANSYSGLVKYGLSPYIHNLLPSYTLMLCDSVAVLAGGSATASSGEREAMADLLAGAPFALMAVTGSTQDLLGRLLLKLDDTAGELVGRCSAVRDAVDEEANRFKLQLQMGELGKQRAKPALDLALRLGLLDEDRPMRRLYHDVVLRSPAMSLTDLFRHESMGSLAEAVLISSLEKCAVWVYQADWHVPHLKPLLAEVCSTLQPCAAMLYIALHMVRTSAVQMLASGLPAEDLCNEHNLAVVRRMATSLAHMVKFIQPDVSIAKAVREVCSELDRPHDDVCMSLCALREASKLRREVAQLLQEHESMRRMLSNVMETHKEVLGEQVLQEWGRLCSSMAGIVREQPRVLLSDEMHRLIFVEVPTPAAASWHKPAYACSGNAAVDDALRSMRADSAKKMAQTMAQQGEKEAARAEQEVRAAERQ</sequence>
<dbReference type="Proteomes" id="UP000239899">
    <property type="component" value="Unassembled WGS sequence"/>
</dbReference>
<organism evidence="2 3">
    <name type="scientific">Chlorella sorokiniana</name>
    <name type="common">Freshwater green alga</name>
    <dbReference type="NCBI Taxonomy" id="3076"/>
    <lineage>
        <taxon>Eukaryota</taxon>
        <taxon>Viridiplantae</taxon>
        <taxon>Chlorophyta</taxon>
        <taxon>core chlorophytes</taxon>
        <taxon>Trebouxiophyceae</taxon>
        <taxon>Chlorellales</taxon>
        <taxon>Chlorellaceae</taxon>
        <taxon>Chlorella clade</taxon>
        <taxon>Chlorella</taxon>
    </lineage>
</organism>
<evidence type="ECO:0000313" key="3">
    <source>
        <dbReference type="Proteomes" id="UP000239899"/>
    </source>
</evidence>
<name>A0A2P6TD98_CHLSO</name>
<keyword evidence="3" id="KW-1185">Reference proteome</keyword>
<reference evidence="2 3" key="1">
    <citation type="journal article" date="2018" name="Plant J.">
        <title>Genome sequences of Chlorella sorokiniana UTEX 1602 and Micractinium conductrix SAG 241.80: implications to maltose excretion by a green alga.</title>
        <authorList>
            <person name="Arriola M.B."/>
            <person name="Velmurugan N."/>
            <person name="Zhang Y."/>
            <person name="Plunkett M.H."/>
            <person name="Hondzo H."/>
            <person name="Barney B.M."/>
        </authorList>
    </citation>
    <scope>NUCLEOTIDE SEQUENCE [LARGE SCALE GENOMIC DNA]</scope>
    <source>
        <strain evidence="3">UTEX 1602</strain>
    </source>
</reference>
<accession>A0A2P6TD98</accession>
<feature type="compositionally biased region" description="Basic and acidic residues" evidence="1">
    <location>
        <begin position="454"/>
        <end position="471"/>
    </location>
</feature>
<evidence type="ECO:0000256" key="1">
    <source>
        <dbReference type="SAM" id="MobiDB-lite"/>
    </source>
</evidence>
<feature type="region of interest" description="Disordered" evidence="1">
    <location>
        <begin position="445"/>
        <end position="471"/>
    </location>
</feature>
<protein>
    <submittedName>
        <fullName evidence="2">Carbohydrate sulfotransferase 11-like</fullName>
    </submittedName>
</protein>
<dbReference type="GO" id="GO:0016740">
    <property type="term" value="F:transferase activity"/>
    <property type="evidence" value="ECO:0007669"/>
    <property type="project" value="UniProtKB-KW"/>
</dbReference>
<dbReference type="AlphaFoldDB" id="A0A2P6TD98"/>
<proteinExistence type="predicted"/>